<keyword evidence="2 11" id="KW-0997">Cell inner membrane</keyword>
<dbReference type="PANTHER" id="PTHR30400">
    <property type="entry name" value="MONOFUNCTIONAL BIOSYNTHETIC PEPTIDOGLYCAN TRANSGLYCOSYLASE"/>
    <property type="match status" value="1"/>
</dbReference>
<evidence type="ECO:0000259" key="12">
    <source>
        <dbReference type="Pfam" id="PF00912"/>
    </source>
</evidence>
<keyword evidence="5 11" id="KW-0812">Transmembrane</keyword>
<feature type="domain" description="Glycosyl transferase family 51" evidence="12">
    <location>
        <begin position="67"/>
        <end position="226"/>
    </location>
</feature>
<dbReference type="InterPro" id="IPR036950">
    <property type="entry name" value="PBP_transglycosylase"/>
</dbReference>
<keyword evidence="6 11" id="KW-0133">Cell shape</keyword>
<dbReference type="GO" id="GO:0009274">
    <property type="term" value="C:peptidoglycan-based cell wall"/>
    <property type="evidence" value="ECO:0007669"/>
    <property type="project" value="InterPro"/>
</dbReference>
<keyword evidence="9 11" id="KW-0472">Membrane</keyword>
<evidence type="ECO:0000256" key="5">
    <source>
        <dbReference type="ARBA" id="ARBA00022692"/>
    </source>
</evidence>
<comment type="catalytic activity">
    <reaction evidence="11">
        <text>[GlcNAc-(1-&gt;4)-Mur2Ac(oyl-L-Ala-gamma-D-Glu-L-Lys-D-Ala-D-Ala)](n)-di-trans,octa-cis-undecaprenyl diphosphate + beta-D-GlcNAc-(1-&gt;4)-Mur2Ac(oyl-L-Ala-gamma-D-Glu-L-Lys-D-Ala-D-Ala)-di-trans,octa-cis-undecaprenyl diphosphate = [GlcNAc-(1-&gt;4)-Mur2Ac(oyl-L-Ala-gamma-D-Glu-L-Lys-D-Ala-D-Ala)](n+1)-di-trans,octa-cis-undecaprenyl diphosphate + di-trans,octa-cis-undecaprenyl diphosphate + H(+)</text>
        <dbReference type="Rhea" id="RHEA:23708"/>
        <dbReference type="Rhea" id="RHEA-COMP:9602"/>
        <dbReference type="Rhea" id="RHEA-COMP:9603"/>
        <dbReference type="ChEBI" id="CHEBI:15378"/>
        <dbReference type="ChEBI" id="CHEBI:58405"/>
        <dbReference type="ChEBI" id="CHEBI:60033"/>
        <dbReference type="ChEBI" id="CHEBI:78435"/>
        <dbReference type="EC" id="2.4.99.28"/>
    </reaction>
</comment>
<dbReference type="OrthoDB" id="9766909at2"/>
<dbReference type="SUPFAM" id="SSF53955">
    <property type="entry name" value="Lysozyme-like"/>
    <property type="match status" value="1"/>
</dbReference>
<evidence type="ECO:0000256" key="7">
    <source>
        <dbReference type="ARBA" id="ARBA00022984"/>
    </source>
</evidence>
<organism evidence="13 14">
    <name type="scientific">Pelagovum pacificum</name>
    <dbReference type="NCBI Taxonomy" id="2588711"/>
    <lineage>
        <taxon>Bacteria</taxon>
        <taxon>Pseudomonadati</taxon>
        <taxon>Pseudomonadota</taxon>
        <taxon>Alphaproteobacteria</taxon>
        <taxon>Rhodobacterales</taxon>
        <taxon>Paracoccaceae</taxon>
        <taxon>Pelagovum</taxon>
    </lineage>
</organism>
<evidence type="ECO:0000256" key="10">
    <source>
        <dbReference type="ARBA" id="ARBA00023316"/>
    </source>
</evidence>
<dbReference type="InterPro" id="IPR011812">
    <property type="entry name" value="Pep_trsgly"/>
</dbReference>
<dbReference type="GO" id="GO:0008955">
    <property type="term" value="F:peptidoglycan glycosyltransferase activity"/>
    <property type="evidence" value="ECO:0007669"/>
    <property type="project" value="UniProtKB-UniRule"/>
</dbReference>
<accession>A0A5C5GGX8</accession>
<dbReference type="Proteomes" id="UP000314011">
    <property type="component" value="Unassembled WGS sequence"/>
</dbReference>
<evidence type="ECO:0000256" key="4">
    <source>
        <dbReference type="ARBA" id="ARBA00022679"/>
    </source>
</evidence>
<keyword evidence="3 11" id="KW-0328">Glycosyltransferase</keyword>
<evidence type="ECO:0000256" key="3">
    <source>
        <dbReference type="ARBA" id="ARBA00022676"/>
    </source>
</evidence>
<gene>
    <name evidence="11 13" type="primary">mtgA</name>
    <name evidence="13" type="ORF">FHY64_12305</name>
</gene>
<dbReference type="RefSeq" id="WP_140194943.1">
    <property type="nucleotide sequence ID" value="NZ_CP065915.1"/>
</dbReference>
<evidence type="ECO:0000313" key="14">
    <source>
        <dbReference type="Proteomes" id="UP000314011"/>
    </source>
</evidence>
<keyword evidence="10 11" id="KW-0961">Cell wall biogenesis/degradation</keyword>
<evidence type="ECO:0000256" key="2">
    <source>
        <dbReference type="ARBA" id="ARBA00022519"/>
    </source>
</evidence>
<keyword evidence="8 11" id="KW-1133">Transmembrane helix</keyword>
<dbReference type="PANTHER" id="PTHR30400:SF0">
    <property type="entry name" value="BIOSYNTHETIC PEPTIDOGLYCAN TRANSGLYCOSYLASE"/>
    <property type="match status" value="1"/>
</dbReference>
<dbReference type="InterPro" id="IPR001264">
    <property type="entry name" value="Glyco_trans_51"/>
</dbReference>
<dbReference type="GO" id="GO:0008360">
    <property type="term" value="P:regulation of cell shape"/>
    <property type="evidence" value="ECO:0007669"/>
    <property type="project" value="UniProtKB-KW"/>
</dbReference>
<keyword evidence="14" id="KW-1185">Reference proteome</keyword>
<dbReference type="Gene3D" id="1.10.3810.10">
    <property type="entry name" value="Biosynthetic peptidoglycan transglycosylase-like"/>
    <property type="match status" value="1"/>
</dbReference>
<evidence type="ECO:0000256" key="8">
    <source>
        <dbReference type="ARBA" id="ARBA00022989"/>
    </source>
</evidence>
<dbReference type="NCBIfam" id="TIGR02070">
    <property type="entry name" value="mono_pep_trsgly"/>
    <property type="match status" value="1"/>
</dbReference>
<comment type="similarity">
    <text evidence="11">Belongs to the glycosyltransferase 51 family.</text>
</comment>
<dbReference type="GO" id="GO:0005886">
    <property type="term" value="C:plasma membrane"/>
    <property type="evidence" value="ECO:0007669"/>
    <property type="project" value="UniProtKB-SubCell"/>
</dbReference>
<reference evidence="13 14" key="1">
    <citation type="submission" date="2019-06" db="EMBL/GenBank/DDBJ databases">
        <title>Genome of new Rhodobacteraceae sp. SM1903.</title>
        <authorList>
            <person name="Ren X."/>
        </authorList>
    </citation>
    <scope>NUCLEOTIDE SEQUENCE [LARGE SCALE GENOMIC DNA]</scope>
    <source>
        <strain evidence="13 14">SM1903</strain>
    </source>
</reference>
<comment type="caution">
    <text evidence="13">The sequence shown here is derived from an EMBL/GenBank/DDBJ whole genome shotgun (WGS) entry which is preliminary data.</text>
</comment>
<evidence type="ECO:0000313" key="13">
    <source>
        <dbReference type="EMBL" id="TNY34005.1"/>
    </source>
</evidence>
<dbReference type="InterPro" id="IPR023346">
    <property type="entry name" value="Lysozyme-like_dom_sf"/>
</dbReference>
<dbReference type="AlphaFoldDB" id="A0A5C5GGX8"/>
<dbReference type="EMBL" id="VFFF01000001">
    <property type="protein sequence ID" value="TNY34005.1"/>
    <property type="molecule type" value="Genomic_DNA"/>
</dbReference>
<dbReference type="GO" id="GO:0071555">
    <property type="term" value="P:cell wall organization"/>
    <property type="evidence" value="ECO:0007669"/>
    <property type="project" value="UniProtKB-KW"/>
</dbReference>
<dbReference type="UniPathway" id="UPA00219"/>
<keyword evidence="4 11" id="KW-0808">Transferase</keyword>
<dbReference type="EC" id="2.4.99.28" evidence="11"/>
<dbReference type="GO" id="GO:0016763">
    <property type="term" value="F:pentosyltransferase activity"/>
    <property type="evidence" value="ECO:0007669"/>
    <property type="project" value="InterPro"/>
</dbReference>
<evidence type="ECO:0000256" key="11">
    <source>
        <dbReference type="HAMAP-Rule" id="MF_00766"/>
    </source>
</evidence>
<keyword evidence="7 11" id="KW-0573">Peptidoglycan synthesis</keyword>
<proteinExistence type="inferred from homology"/>
<evidence type="ECO:0000256" key="6">
    <source>
        <dbReference type="ARBA" id="ARBA00022960"/>
    </source>
</evidence>
<keyword evidence="1 11" id="KW-1003">Cell membrane</keyword>
<protein>
    <recommendedName>
        <fullName evidence="11">Biosynthetic peptidoglycan transglycosylase</fullName>
        <ecNumber evidence="11">2.4.99.28</ecNumber>
    </recommendedName>
    <alternativeName>
        <fullName evidence="11">Glycan polymerase</fullName>
    </alternativeName>
    <alternativeName>
        <fullName evidence="11">Peptidoglycan glycosyltransferase MtgA</fullName>
        <shortName evidence="11">PGT</shortName>
    </alternativeName>
</protein>
<evidence type="ECO:0000256" key="9">
    <source>
        <dbReference type="ARBA" id="ARBA00023136"/>
    </source>
</evidence>
<evidence type="ECO:0000256" key="1">
    <source>
        <dbReference type="ARBA" id="ARBA00022475"/>
    </source>
</evidence>
<sequence>MARRARSKSTKASGKTRTLGPIRWLRRWVLRFLGVLVLLTLLLVSLFAFMNPPTTPYMLTERTRLGTLEREWVDLSEVSPVMARAVVAAEDANFCNHWGLDLQAIRAAIASGGDRGGSTISQQTVKNVYLWHGRNYTRKAIEALVTPVVEAIWSKQRIIEVYLNVAEFDEGVFGVEAAAQHYFGIPASQLSPMQAGLLAAILPSPKTRSASNPTSDIRQRAQQILDGAATIERDGRAACFQVGNG</sequence>
<dbReference type="GO" id="GO:0009252">
    <property type="term" value="P:peptidoglycan biosynthetic process"/>
    <property type="evidence" value="ECO:0007669"/>
    <property type="project" value="UniProtKB-UniRule"/>
</dbReference>
<dbReference type="HAMAP" id="MF_00766">
    <property type="entry name" value="PGT_MtgA"/>
    <property type="match status" value="1"/>
</dbReference>
<dbReference type="Pfam" id="PF00912">
    <property type="entry name" value="Transgly"/>
    <property type="match status" value="1"/>
</dbReference>
<comment type="pathway">
    <text evidence="11">Cell wall biogenesis; peptidoglycan biosynthesis.</text>
</comment>
<name>A0A5C5GGX8_9RHOB</name>
<comment type="function">
    <text evidence="11">Peptidoglycan polymerase that catalyzes glycan chain elongation from lipid-linked precursors.</text>
</comment>
<comment type="subcellular location">
    <subcellularLocation>
        <location evidence="11">Cell inner membrane</location>
        <topology evidence="11">Single-pass membrane protein</topology>
    </subcellularLocation>
</comment>